<protein>
    <submittedName>
        <fullName evidence="1">Uncharacterized protein</fullName>
    </submittedName>
</protein>
<dbReference type="RefSeq" id="WP_378217869.1">
    <property type="nucleotide sequence ID" value="NZ_JBHRTK010000001.1"/>
</dbReference>
<dbReference type="EMBL" id="JBHRTK010000001">
    <property type="protein sequence ID" value="MFC3204935.1"/>
    <property type="molecule type" value="Genomic_DNA"/>
</dbReference>
<evidence type="ECO:0000313" key="2">
    <source>
        <dbReference type="Proteomes" id="UP001595583"/>
    </source>
</evidence>
<sequence>MNVANLQLEGLLVAVAEINRLLVSKGLVSVDELDLTLRKAEASLTSEDKSVELPPANRDAVAFPVRFLQLANSLGIDENLSEFTKIAKLVGKTKEPYNDQR</sequence>
<proteinExistence type="predicted"/>
<evidence type="ECO:0000313" key="1">
    <source>
        <dbReference type="EMBL" id="MFC3204935.1"/>
    </source>
</evidence>
<reference evidence="2" key="1">
    <citation type="journal article" date="2019" name="Int. J. Syst. Evol. Microbiol.">
        <title>The Global Catalogue of Microorganisms (GCM) 10K type strain sequencing project: providing services to taxonomists for standard genome sequencing and annotation.</title>
        <authorList>
            <consortium name="The Broad Institute Genomics Platform"/>
            <consortium name="The Broad Institute Genome Sequencing Center for Infectious Disease"/>
            <person name="Wu L."/>
            <person name="Ma J."/>
        </authorList>
    </citation>
    <scope>NUCLEOTIDE SEQUENCE [LARGE SCALE GENOMIC DNA]</scope>
    <source>
        <strain evidence="2">KCTC 52165</strain>
    </source>
</reference>
<keyword evidence="2" id="KW-1185">Reference proteome</keyword>
<accession>A0ABV7K4H2</accession>
<name>A0ABV7K4H2_9HYPH</name>
<gene>
    <name evidence="1" type="ORF">ACFOHJ_01810</name>
</gene>
<dbReference type="Proteomes" id="UP001595583">
    <property type="component" value="Unassembled WGS sequence"/>
</dbReference>
<organism evidence="1 2">
    <name type="scientific">Aquamicrobium soli</name>
    <dbReference type="NCBI Taxonomy" id="1811518"/>
    <lineage>
        <taxon>Bacteria</taxon>
        <taxon>Pseudomonadati</taxon>
        <taxon>Pseudomonadota</taxon>
        <taxon>Alphaproteobacteria</taxon>
        <taxon>Hyphomicrobiales</taxon>
        <taxon>Phyllobacteriaceae</taxon>
        <taxon>Aquamicrobium</taxon>
    </lineage>
</organism>
<comment type="caution">
    <text evidence="1">The sequence shown here is derived from an EMBL/GenBank/DDBJ whole genome shotgun (WGS) entry which is preliminary data.</text>
</comment>